<accession>A0ABQ7QD15</accession>
<keyword evidence="3" id="KW-1185">Reference proteome</keyword>
<dbReference type="Proteomes" id="UP000823941">
    <property type="component" value="Chromosome 17"/>
</dbReference>
<proteinExistence type="predicted"/>
<evidence type="ECO:0000313" key="2">
    <source>
        <dbReference type="EMBL" id="KAG7302640.1"/>
    </source>
</evidence>
<feature type="region of interest" description="Disordered" evidence="1">
    <location>
        <begin position="1"/>
        <end position="30"/>
    </location>
</feature>
<feature type="region of interest" description="Disordered" evidence="1">
    <location>
        <begin position="86"/>
        <end position="153"/>
    </location>
</feature>
<organism evidence="2 3">
    <name type="scientific">Plutella xylostella</name>
    <name type="common">Diamondback moth</name>
    <name type="synonym">Plutella maculipennis</name>
    <dbReference type="NCBI Taxonomy" id="51655"/>
    <lineage>
        <taxon>Eukaryota</taxon>
        <taxon>Metazoa</taxon>
        <taxon>Ecdysozoa</taxon>
        <taxon>Arthropoda</taxon>
        <taxon>Hexapoda</taxon>
        <taxon>Insecta</taxon>
        <taxon>Pterygota</taxon>
        <taxon>Neoptera</taxon>
        <taxon>Endopterygota</taxon>
        <taxon>Lepidoptera</taxon>
        <taxon>Glossata</taxon>
        <taxon>Ditrysia</taxon>
        <taxon>Yponomeutoidea</taxon>
        <taxon>Plutellidae</taxon>
        <taxon>Plutella</taxon>
    </lineage>
</organism>
<feature type="compositionally biased region" description="Low complexity" evidence="1">
    <location>
        <begin position="143"/>
        <end position="152"/>
    </location>
</feature>
<feature type="compositionally biased region" description="Low complexity" evidence="1">
    <location>
        <begin position="1"/>
        <end position="11"/>
    </location>
</feature>
<feature type="compositionally biased region" description="Acidic residues" evidence="1">
    <location>
        <begin position="104"/>
        <end position="116"/>
    </location>
</feature>
<comment type="caution">
    <text evidence="2">The sequence shown here is derived from an EMBL/GenBank/DDBJ whole genome shotgun (WGS) entry which is preliminary data.</text>
</comment>
<sequence length="167" mass="18898">MMPRTSSSSSTNLASTVERNQSLQAKQYKGLERPEFKENDLVWTMKHSSNQKFCWVEGIVRKKVGSVMYVIYIPEINCEVKKHIDQIRPRSAKPTAPEQHEWEPDVVPDVGDDDDAVAPRPGPSAAPRGRDERGLHRRRRLAAGHASRAPRAATRDITGLLERVYVE</sequence>
<feature type="compositionally biased region" description="Polar residues" evidence="1">
    <location>
        <begin position="12"/>
        <end position="25"/>
    </location>
</feature>
<evidence type="ECO:0000313" key="3">
    <source>
        <dbReference type="Proteomes" id="UP000823941"/>
    </source>
</evidence>
<evidence type="ECO:0000256" key="1">
    <source>
        <dbReference type="SAM" id="MobiDB-lite"/>
    </source>
</evidence>
<gene>
    <name evidence="2" type="ORF">JYU34_012590</name>
</gene>
<name>A0ABQ7QD15_PLUXY</name>
<dbReference type="EMBL" id="JAHIBW010000017">
    <property type="protein sequence ID" value="KAG7302640.1"/>
    <property type="molecule type" value="Genomic_DNA"/>
</dbReference>
<reference evidence="2 3" key="1">
    <citation type="submission" date="2021-06" db="EMBL/GenBank/DDBJ databases">
        <title>A haploid diamondback moth (Plutella xylostella L.) genome assembly resolves 31 chromosomes and identifies a diamide resistance mutation.</title>
        <authorList>
            <person name="Ward C.M."/>
            <person name="Perry K.D."/>
            <person name="Baker G."/>
            <person name="Powis K."/>
            <person name="Heckel D.G."/>
            <person name="Baxter S.W."/>
        </authorList>
    </citation>
    <scope>NUCLEOTIDE SEQUENCE [LARGE SCALE GENOMIC DNA]</scope>
    <source>
        <strain evidence="2 3">LV</strain>
        <tissue evidence="2">Single pupa</tissue>
    </source>
</reference>
<protein>
    <submittedName>
        <fullName evidence="2">Uncharacterized protein</fullName>
    </submittedName>
</protein>